<dbReference type="GO" id="GO:0016592">
    <property type="term" value="C:mediator complex"/>
    <property type="evidence" value="ECO:0007669"/>
    <property type="project" value="InterPro"/>
</dbReference>
<dbReference type="PANTHER" id="PTHR48249">
    <property type="entry name" value="MEDIATOR OF RNA POLYMERASE II TRANSCRIPTION SUBUNIT 13"/>
    <property type="match status" value="1"/>
</dbReference>
<gene>
    <name evidence="14" type="ORF">AXG93_1913s1550</name>
</gene>
<comment type="subcellular location">
    <subcellularLocation>
        <location evidence="1 9">Nucleus</location>
    </subcellularLocation>
</comment>
<evidence type="ECO:0000256" key="3">
    <source>
        <dbReference type="ARBA" id="ARBA00019618"/>
    </source>
</evidence>
<feature type="compositionally biased region" description="Polar residues" evidence="10">
    <location>
        <begin position="999"/>
        <end position="1022"/>
    </location>
</feature>
<dbReference type="InterPro" id="IPR009401">
    <property type="entry name" value="Med13_C"/>
</dbReference>
<name>A0A176WK76_MARPO</name>
<evidence type="ECO:0000256" key="9">
    <source>
        <dbReference type="RuleBase" id="RU364134"/>
    </source>
</evidence>
<organism evidence="14 15">
    <name type="scientific">Marchantia polymorpha subsp. ruderalis</name>
    <dbReference type="NCBI Taxonomy" id="1480154"/>
    <lineage>
        <taxon>Eukaryota</taxon>
        <taxon>Viridiplantae</taxon>
        <taxon>Streptophyta</taxon>
        <taxon>Embryophyta</taxon>
        <taxon>Marchantiophyta</taxon>
        <taxon>Marchantiopsida</taxon>
        <taxon>Marchantiidae</taxon>
        <taxon>Marchantiales</taxon>
        <taxon>Marchantiaceae</taxon>
        <taxon>Marchantia</taxon>
    </lineage>
</organism>
<dbReference type="Pfam" id="PF06333">
    <property type="entry name" value="Med13_C"/>
    <property type="match status" value="1"/>
</dbReference>
<evidence type="ECO:0000256" key="10">
    <source>
        <dbReference type="SAM" id="MobiDB-lite"/>
    </source>
</evidence>
<comment type="subunit">
    <text evidence="9">Component of the Mediator complex.</text>
</comment>
<feature type="compositionally biased region" description="Polar residues" evidence="10">
    <location>
        <begin position="1242"/>
        <end position="1255"/>
    </location>
</feature>
<reference evidence="14" key="1">
    <citation type="submission" date="2016-03" db="EMBL/GenBank/DDBJ databases">
        <title>Mechanisms controlling the formation of the plant cell surface in tip-growing cells are functionally conserved among land plants.</title>
        <authorList>
            <person name="Honkanen S."/>
            <person name="Jones V.A."/>
            <person name="Morieri G."/>
            <person name="Champion C."/>
            <person name="Hetherington A.J."/>
            <person name="Kelly S."/>
            <person name="Saint-Marcoux D."/>
            <person name="Proust H."/>
            <person name="Prescott H."/>
            <person name="Dolan L."/>
        </authorList>
    </citation>
    <scope>NUCLEOTIDE SEQUENCE [LARGE SCALE GENOMIC DNA]</scope>
    <source>
        <tissue evidence="14">Whole gametophyte</tissue>
    </source>
</reference>
<dbReference type="InterPro" id="IPR051139">
    <property type="entry name" value="Mediator_complx_sub13"/>
</dbReference>
<dbReference type="Pfam" id="PF18296">
    <property type="entry name" value="MID_MedPIWI"/>
    <property type="match status" value="1"/>
</dbReference>
<feature type="region of interest" description="Disordered" evidence="10">
    <location>
        <begin position="1899"/>
        <end position="1919"/>
    </location>
</feature>
<feature type="compositionally biased region" description="Polar residues" evidence="10">
    <location>
        <begin position="322"/>
        <end position="333"/>
    </location>
</feature>
<protein>
    <recommendedName>
        <fullName evidence="3 9">Mediator of RNA polymerase II transcription subunit 13</fullName>
    </recommendedName>
</protein>
<evidence type="ECO:0000256" key="4">
    <source>
        <dbReference type="ARBA" id="ARBA00022491"/>
    </source>
</evidence>
<evidence type="ECO:0000256" key="2">
    <source>
        <dbReference type="ARBA" id="ARBA00009354"/>
    </source>
</evidence>
<feature type="compositionally biased region" description="Basic and acidic residues" evidence="10">
    <location>
        <begin position="339"/>
        <end position="353"/>
    </location>
</feature>
<dbReference type="InterPro" id="IPR041285">
    <property type="entry name" value="MID_MedPIWI"/>
</dbReference>
<keyword evidence="8 9" id="KW-0539">Nucleus</keyword>
<feature type="region of interest" description="Disordered" evidence="10">
    <location>
        <begin position="317"/>
        <end position="353"/>
    </location>
</feature>
<keyword evidence="6 9" id="KW-0010">Activator</keyword>
<evidence type="ECO:0000313" key="15">
    <source>
        <dbReference type="Proteomes" id="UP000077202"/>
    </source>
</evidence>
<evidence type="ECO:0000259" key="13">
    <source>
        <dbReference type="Pfam" id="PF18296"/>
    </source>
</evidence>
<feature type="region of interest" description="Disordered" evidence="10">
    <location>
        <begin position="1212"/>
        <end position="1255"/>
    </location>
</feature>
<comment type="caution">
    <text evidence="14">The sequence shown here is derived from an EMBL/GenBank/DDBJ whole genome shotgun (WGS) entry which is preliminary data.</text>
</comment>
<keyword evidence="15" id="KW-1185">Reference proteome</keyword>
<dbReference type="Pfam" id="PF11597">
    <property type="entry name" value="Med13_N"/>
    <property type="match status" value="1"/>
</dbReference>
<feature type="compositionally biased region" description="Low complexity" evidence="10">
    <location>
        <begin position="427"/>
        <end position="467"/>
    </location>
</feature>
<feature type="domain" description="MID" evidence="13">
    <location>
        <begin position="1297"/>
        <end position="1525"/>
    </location>
</feature>
<feature type="compositionally biased region" description="Polar residues" evidence="10">
    <location>
        <begin position="1838"/>
        <end position="1847"/>
    </location>
</feature>
<evidence type="ECO:0000256" key="5">
    <source>
        <dbReference type="ARBA" id="ARBA00023015"/>
    </source>
</evidence>
<feature type="compositionally biased region" description="Polar residues" evidence="10">
    <location>
        <begin position="919"/>
        <end position="931"/>
    </location>
</feature>
<dbReference type="GO" id="GO:0045944">
    <property type="term" value="P:positive regulation of transcription by RNA polymerase II"/>
    <property type="evidence" value="ECO:0007669"/>
    <property type="project" value="TreeGrafter"/>
</dbReference>
<dbReference type="InterPro" id="IPR021643">
    <property type="entry name" value="Mediator_Med13_N"/>
</dbReference>
<feature type="compositionally biased region" description="Low complexity" evidence="10">
    <location>
        <begin position="513"/>
        <end position="529"/>
    </location>
</feature>
<feature type="domain" description="Mediator complex subunit Med13 C-terminal" evidence="11">
    <location>
        <begin position="1688"/>
        <end position="2092"/>
    </location>
</feature>
<evidence type="ECO:0000259" key="12">
    <source>
        <dbReference type="Pfam" id="PF11597"/>
    </source>
</evidence>
<evidence type="ECO:0000313" key="14">
    <source>
        <dbReference type="EMBL" id="OAE33053.1"/>
    </source>
</evidence>
<keyword evidence="4 9" id="KW-0678">Repressor</keyword>
<feature type="compositionally biased region" description="Low complexity" evidence="10">
    <location>
        <begin position="1910"/>
        <end position="1919"/>
    </location>
</feature>
<feature type="region of interest" description="Disordered" evidence="10">
    <location>
        <begin position="994"/>
        <end position="1027"/>
    </location>
</feature>
<dbReference type="Proteomes" id="UP000077202">
    <property type="component" value="Unassembled WGS sequence"/>
</dbReference>
<comment type="similarity">
    <text evidence="2 9">Belongs to the Mediator complex subunit 13 family.</text>
</comment>
<feature type="compositionally biased region" description="Polar residues" evidence="10">
    <location>
        <begin position="494"/>
        <end position="507"/>
    </location>
</feature>
<evidence type="ECO:0000256" key="6">
    <source>
        <dbReference type="ARBA" id="ARBA00023159"/>
    </source>
</evidence>
<dbReference type="GO" id="GO:0003713">
    <property type="term" value="F:transcription coactivator activity"/>
    <property type="evidence" value="ECO:0007669"/>
    <property type="project" value="TreeGrafter"/>
</dbReference>
<accession>A0A176WK76</accession>
<feature type="compositionally biased region" description="Polar residues" evidence="10">
    <location>
        <begin position="1213"/>
        <end position="1226"/>
    </location>
</feature>
<feature type="region of interest" description="Disordered" evidence="10">
    <location>
        <begin position="919"/>
        <end position="979"/>
    </location>
</feature>
<keyword evidence="5 9" id="KW-0805">Transcription regulation</keyword>
<evidence type="ECO:0000256" key="7">
    <source>
        <dbReference type="ARBA" id="ARBA00023163"/>
    </source>
</evidence>
<dbReference type="PANTHER" id="PTHR48249:SF3">
    <property type="entry name" value="MEDIATOR OF RNA POLYMERASE II TRANSCRIPTION SUBUNIT 13"/>
    <property type="match status" value="1"/>
</dbReference>
<feature type="domain" description="Mediator complex subunit Med13 N-terminal" evidence="12">
    <location>
        <begin position="2"/>
        <end position="152"/>
    </location>
</feature>
<feature type="region of interest" description="Disordered" evidence="10">
    <location>
        <begin position="1648"/>
        <end position="1685"/>
    </location>
</feature>
<evidence type="ECO:0000256" key="8">
    <source>
        <dbReference type="ARBA" id="ARBA00023242"/>
    </source>
</evidence>
<comment type="function">
    <text evidence="9">Component of the Mediator complex, a coactivator involved in regulated transcription of nearly all RNA polymerase II-dependent genes. Mediator functions as a bridge to convey information from gene-specific regulatory proteins to the basal RNA polymerase II transcription machinery. Mediator is recruited to promoters by direct interactions with regulatory proteins and serves as a scaffold for the assembly of a functional preinitiation complex with RNA polymerase II and the general transcription factors.</text>
</comment>
<evidence type="ECO:0000259" key="11">
    <source>
        <dbReference type="Pfam" id="PF06333"/>
    </source>
</evidence>
<feature type="region of interest" description="Disordered" evidence="10">
    <location>
        <begin position="694"/>
        <end position="718"/>
    </location>
</feature>
<dbReference type="EMBL" id="LVLJ01000695">
    <property type="protein sequence ID" value="OAE33053.1"/>
    <property type="molecule type" value="Genomic_DNA"/>
</dbReference>
<feature type="region of interest" description="Disordered" evidence="10">
    <location>
        <begin position="416"/>
        <end position="568"/>
    </location>
</feature>
<evidence type="ECO:0000256" key="1">
    <source>
        <dbReference type="ARBA" id="ARBA00004123"/>
    </source>
</evidence>
<proteinExistence type="inferred from homology"/>
<feature type="region of interest" description="Disordered" evidence="10">
    <location>
        <begin position="1821"/>
        <end position="1864"/>
    </location>
</feature>
<sequence length="2116" mass="223037">MITNIFRIAGLHQVSWFQLIPDVERSSPSTSRMEKNRQDAMNMLVMMAHVRLQGEGHLSAWTVSPIKEGSITRPTNSDERLKLWIFSPGRHDNISPSVHPMIMGLKVVGAGLWCVPGDNEEVGAALSEALRNRLERSLRSLSYVRFGDVFVKCRRHGVLESRKVLPTCELMFMGSEEALFVHVVVRRKRVRLLSAHDMQLALAQQLVSDSPTENSLTVAVPPYGLSGRLTGCCPGDLHGGRFLRLGSLHLPVRSTNLHHGDIQNQPEPCKLQAFTASSLPFRVVSSSSPSSNGGVAVQSCYAEVWVGQAQSTVEQAGFVGSSPGNTGSSQGNVDPSLDQAREADDEGQVKAGEDAKVDGKVLIYPMEAVLAPVLPPVPSRTYLRRCWLQEWAGTHWLEDSAVPGLNWNRTVVAPVKDKPQISGGGADSSSTSSSSSGSGGASIKSSSSRGSSGSSSGSSSSSESEVGTGEGELEGDADSLGSKGANTVGGGSFKRSSVSSVRNSAQNPDVAAGNSGSKRSRGKVSGLSGEPSAKVGKISTSPGGELSAMLDGGSSAAGRKGGGNTGELTLQGSMSIAVGTPREGGSQVGTPWEWTDEGMGLGMGMGMEMQTDADILAEFGDFGDFFEDDVLGFGEPPGTAESQSMIFSLADSVEGVNTPGTICMDNSDPMLLPILDFPTLEGFGGQSLLSMKEQTARGTKVSTSETTQPQSTGQMSPPTATPVVIDVLAKAEALLLFPPGYAPVELPVIKDEVSLSSTYMPETRKVIGDVTFRDVYVYSATPPPLPAVEVSKVKAEQITDPSHNEMGDGKTLHEAVTVSTGKQALNVTDPSGDSTVTNNLKFARHQILNDSGPGHSGTVMQDSPVQDSSGAGNPFLNKIDIRISAPPKSTTPVLATELECGLLQVSMLCATDFSTASINGNRAAGTPSSLSVKLPSGVKDGNSDYSQSQGEQVGRVMSKPPPAQKKKLLPSRIAGDADEDVQDGLRAAPIGVWRPVQTPKPQKTGNSTVDSRIGSSSASPDTGNMGADGNTVAIQKLNNWQSVVDAIPLLAQQAAVASDIALDGECGDGPLGWLAFQERQRHQCGCGPGINHIGCGGMFSIRHSLDNAGLEYIDPLAAEVSPATVANLLQSDFRVAISSAFGESNIDGPLTGLDWCRGRVQGDCGSATADSKEGMSAITMAAGEPVTPPHCNAGNPGVLKVPSGQDDLDLRRGSNSRILDTSSLSDQARGDDQRRTLDDAGTSDSELQPSASSHGATMIALPTPALLVGYQEDWLKTSPNVLHLWEKAPLEPYAPPKPVSYYVLCLGLDSLLTAASDFFQQLSSVYETCKLGTHAPAVTPGLTGSTSAGFSKSVLPGFMIVDSPCPSTQSAPTSTLIGDFVASMDSGWNFNEFRKSLSKVCKNVPILANPSSSQRDPDQDQSVVVYVVSPSSEPAELLQIVLDASQCFGSALSLSEKERRSSTYSQAVGTATDECSSSPVVGFSTSRFVLQVLPAEVVMKASTTLTSELSTLRDVAFGVYNKARRIQRKIALPESLHPSLPSSRVRSGILQSGTTLPGMWKDCNTVRNSAVNMGIESSLRSSWDGGWQSATSRFGDSSVTDGGSLVGDASSNEAGRFLYEPLFILAEPGIPDTNANYLSLRSGGKDSLRSSADEATGSTSGLTPGLSEPGAGAEGADGDSQGSGSQPAADLHCCYLWTDDWQWLISVWTDSRGELLDIHVLPLVGAVKDAGLQILFTQVLHQGLQLLTMAAEAGSQRPRNIMISRLGDFTERECQDWYRTVMLMGGDDSRRWPVQLWPGALNGNSSLQNQDIAYLSDRTLGLASSSSRPPSPNPSSSYTSRNKSSGMGMNLPRRQGQGLGLGSSQSGLDSKGLFQWVSSISLVSVRVEHALQTICVSDLTPSSGPGQGGSASATWPAGSVGNSSSSGITGVSTVKTLANTGASYLLVPTNTPRFLTPIIWQSPVVPPNLPPIAQLLQGSPIVSALASAYVISPPTPSPMSEFVQQAIKEEWPSTLHVGLIAFSGNPLSLESSSVSSFPHTKSLKDINKDSSNMEAHRTVSSVAAQVHALSWLTVSPSLNLRHSPLPFHCHVAQRLRRLLSYLDVEQGFPRHPHTPV</sequence>
<feature type="compositionally biased region" description="Basic and acidic residues" evidence="10">
    <location>
        <begin position="1228"/>
        <end position="1238"/>
    </location>
</feature>
<keyword evidence="7 9" id="KW-0804">Transcription</keyword>